<keyword evidence="1" id="KW-1133">Transmembrane helix</keyword>
<evidence type="ECO:0000256" key="1">
    <source>
        <dbReference type="SAM" id="Phobius"/>
    </source>
</evidence>
<organism evidence="2">
    <name type="scientific">Octopus bimaculoides</name>
    <name type="common">California two-spotted octopus</name>
    <dbReference type="NCBI Taxonomy" id="37653"/>
    <lineage>
        <taxon>Eukaryota</taxon>
        <taxon>Metazoa</taxon>
        <taxon>Spiralia</taxon>
        <taxon>Lophotrochozoa</taxon>
        <taxon>Mollusca</taxon>
        <taxon>Cephalopoda</taxon>
        <taxon>Coleoidea</taxon>
        <taxon>Octopodiformes</taxon>
        <taxon>Octopoda</taxon>
        <taxon>Incirrata</taxon>
        <taxon>Octopodidae</taxon>
        <taxon>Octopus</taxon>
    </lineage>
</organism>
<gene>
    <name evidence="2" type="ORF">OCBIM_22012932mg</name>
</gene>
<proteinExistence type="predicted"/>
<protein>
    <submittedName>
        <fullName evidence="2">Uncharacterized protein</fullName>
    </submittedName>
</protein>
<keyword evidence="1" id="KW-0812">Transmembrane</keyword>
<sequence length="122" mass="14556">MYRVLKLFNFRLLYYHLLMLLCCTCSLIIFFNVHKLPPVQIVQKIYPSVVLLLLLFTCMCVIFCTFVKVGQVLIRKICYMINLKLKDFTVPLILRQTFILTLYRIMGYLILFFQVFLPPAYI</sequence>
<name>A0A0L8HJW2_OCTBM</name>
<keyword evidence="1" id="KW-0472">Membrane</keyword>
<feature type="transmembrane region" description="Helical" evidence="1">
    <location>
        <begin position="45"/>
        <end position="67"/>
    </location>
</feature>
<dbReference type="AlphaFoldDB" id="A0A0L8HJW2"/>
<dbReference type="EMBL" id="KQ417957">
    <property type="protein sequence ID" value="KOF89516.1"/>
    <property type="molecule type" value="Genomic_DNA"/>
</dbReference>
<accession>A0A0L8HJW2</accession>
<reference evidence="2" key="1">
    <citation type="submission" date="2015-07" db="EMBL/GenBank/DDBJ databases">
        <title>MeaNS - Measles Nucleotide Surveillance Program.</title>
        <authorList>
            <person name="Tran T."/>
            <person name="Druce J."/>
        </authorList>
    </citation>
    <scope>NUCLEOTIDE SEQUENCE</scope>
    <source>
        <strain evidence="2">UCB-OBI-ISO-001</strain>
        <tissue evidence="2">Gonad</tissue>
    </source>
</reference>
<feature type="transmembrane region" description="Helical" evidence="1">
    <location>
        <begin position="12"/>
        <end position="33"/>
    </location>
</feature>
<feature type="transmembrane region" description="Helical" evidence="1">
    <location>
        <begin position="88"/>
        <end position="117"/>
    </location>
</feature>
<evidence type="ECO:0000313" key="2">
    <source>
        <dbReference type="EMBL" id="KOF89516.1"/>
    </source>
</evidence>